<accession>X0TVY0</accession>
<evidence type="ECO:0000256" key="1">
    <source>
        <dbReference type="SAM" id="Coils"/>
    </source>
</evidence>
<keyword evidence="1" id="KW-0175">Coiled coil</keyword>
<feature type="non-terminal residue" evidence="2">
    <location>
        <position position="190"/>
    </location>
</feature>
<comment type="caution">
    <text evidence="2">The sequence shown here is derived from an EMBL/GenBank/DDBJ whole genome shotgun (WGS) entry which is preliminary data.</text>
</comment>
<dbReference type="AlphaFoldDB" id="X0TVY0"/>
<sequence length="190" mass="21769">MKLAPKYTLGPILLDEPGREFIATLKSLHNRGGPRMRIRYNGKRSGGPVGYVTRADADAARVYFDPSPEEERQRREQWRCWSVENAELRRAVAVQTRYREQAHVERADLSDRLANEISNHEQTKLQAIEEAGRREEAEADCEEMKKCRDNAEIDCAAGERGAIELRRQVAIWRGRNTTGREMLAVESLAF</sequence>
<organism evidence="2">
    <name type="scientific">marine sediment metagenome</name>
    <dbReference type="NCBI Taxonomy" id="412755"/>
    <lineage>
        <taxon>unclassified sequences</taxon>
        <taxon>metagenomes</taxon>
        <taxon>ecological metagenomes</taxon>
    </lineage>
</organism>
<feature type="coiled-coil region" evidence="1">
    <location>
        <begin position="110"/>
        <end position="154"/>
    </location>
</feature>
<dbReference type="EMBL" id="BARS01014843">
    <property type="protein sequence ID" value="GAF97404.1"/>
    <property type="molecule type" value="Genomic_DNA"/>
</dbReference>
<gene>
    <name evidence="2" type="ORF">S01H1_24674</name>
</gene>
<evidence type="ECO:0000313" key="2">
    <source>
        <dbReference type="EMBL" id="GAF97404.1"/>
    </source>
</evidence>
<reference evidence="2" key="1">
    <citation type="journal article" date="2014" name="Front. Microbiol.">
        <title>High frequency of phylogenetically diverse reductive dehalogenase-homologous genes in deep subseafloor sedimentary metagenomes.</title>
        <authorList>
            <person name="Kawai M."/>
            <person name="Futagami T."/>
            <person name="Toyoda A."/>
            <person name="Takaki Y."/>
            <person name="Nishi S."/>
            <person name="Hori S."/>
            <person name="Arai W."/>
            <person name="Tsubouchi T."/>
            <person name="Morono Y."/>
            <person name="Uchiyama I."/>
            <person name="Ito T."/>
            <person name="Fujiyama A."/>
            <person name="Inagaki F."/>
            <person name="Takami H."/>
        </authorList>
    </citation>
    <scope>NUCLEOTIDE SEQUENCE</scope>
    <source>
        <strain evidence="2">Expedition CK06-06</strain>
    </source>
</reference>
<protein>
    <submittedName>
        <fullName evidence="2">Uncharacterized protein</fullName>
    </submittedName>
</protein>
<proteinExistence type="predicted"/>
<name>X0TVY0_9ZZZZ</name>